<dbReference type="PANTHER" id="PTHR24216:SF65">
    <property type="entry name" value="PAXILLIN-LIKE PROTEIN 1"/>
    <property type="match status" value="1"/>
</dbReference>
<feature type="region of interest" description="Disordered" evidence="1">
    <location>
        <begin position="1039"/>
        <end position="1091"/>
    </location>
</feature>
<feature type="compositionally biased region" description="Basic and acidic residues" evidence="1">
    <location>
        <begin position="672"/>
        <end position="682"/>
    </location>
</feature>
<dbReference type="PANTHER" id="PTHR24216">
    <property type="entry name" value="PAXILLIN-RELATED"/>
    <property type="match status" value="1"/>
</dbReference>
<gene>
    <name evidence="2" type="ORF">TGCOUG_285480</name>
</gene>
<feature type="compositionally biased region" description="Low complexity" evidence="1">
    <location>
        <begin position="1232"/>
        <end position="1242"/>
    </location>
</feature>
<feature type="region of interest" description="Disordered" evidence="1">
    <location>
        <begin position="1178"/>
        <end position="1242"/>
    </location>
</feature>
<feature type="compositionally biased region" description="Low complexity" evidence="1">
    <location>
        <begin position="328"/>
        <end position="344"/>
    </location>
</feature>
<sequence length="1841" mass="201520">MEAFEDAVVVDDDNKEEPRISQFSSQRFPPVSSSPFASSSSSSASSSTPLRSSRAPCEDTSASSPLPSDVNRLHARIQLQRAKIEFQEKRISQLQREREEARFRLASQQRDAETGERRRRQRGSDGDTDGEKETAERGVGSWGRTGKWIGRGGASSEGPDREDALACENDRLRQRVEELERRHREHVSLLSQLRSAQGIERGASVAGVALSSGELQAPSRGEEKREDPPLSSQRTTEKRLQNEARDGQKNGDAFLERAANARQRDGGAEDERGAWREKEDGHWRKALDELLNSEEALGDLPEISKQKLRDICMHLRLPVNRQATQQNTGSSFTSSSSSVPESSGTFGGAATGPAKGEEEGEEDEEGEEEGEEDEEGEEEGEEENSTGASEEGARSSVGDAAGKGRRETATAADGTEQVLLRSLELIMAQRGSETWGPVLSPVSFRLLSLALRRLVRTSSALARSEAALFAAASLGSSSPGWASLQPFQEAGCDTIQAVSSLLKELETRNGEDGERGCTDADPVQAARRLLSHLEREQESYRHDFVSAFQAFWILFSGELERSLQCSYTPARLCAFLDFLHVLFSRLPGAFVAFFLHEESSREAGTRVEYDGIRRNGESYLSTSFESLQTPREGDVLRDILHSVHTALKQLDPALPDYVEDVYLAGQRPRDETRRRLYRHQPEGTDDGAMTEHDISKRMSRLSEPQRPSPAPLVRAPEAPGAHGGREGQAGDAPENGDSQRSSLASAAPRQDPQRHVGTGARGNARTEETPQTLRETRTEKGLSGPTRLPGDEQLPRYPTPFFYRLASSPVTESPHSYSFVPSPPSSLSSSSFSPASSWTPVVSSPLSAPASVPPLWAFSFILNRMLRLFQSLASSLLLHQHRLLHFLQSLDASTSSPGSLTFSPWTLHPSAPLSVSSSWSSRVSSSLSPTASSLATSPPRPARASAVPTQESRRNATSLLAFRELCRTEARAAILAQLQRLEERAFSSFLLLLDAEPSLHELLQLHALTDPPKSPALAPSLLTSHPAVRNFLESEEKVDRLEKSGHASADPGRPPIPLFGGDNASKTGDSLARADTSQGSEQSREREFGNGETDMLRQVECLRLLLEACIIQFQHPPEPLFDLRLSALRLIRDTLLVCRYSFGQVVDDMRRRRPRSSRDASARTRGFCGSVGRVHEGADIQDNASASSPLRDSAAPRSPSREKTHPTCEAEASIGTGSPPRHTPVRSPPRSTPCSSSRSRSSSLCASGLCEVDKGRERIPGRDLLHAVSLFVSAEATHWMQEEREWLFGPAVLQAASMLRRLSFLSIPKKCPCGHGEELRAGGQDGGWATPGERRERPEEEQVEDGENAGKARKPHTESGRREKTVSEDLEFPAWCANAPMSMHLLSPTWDAPLSPASSISSRTFPSPRPAPRKEVSEVAALRLREAALSLFAALLTLPNNEEIFLGSLDHWTGSSPYTPTLIQRVLLLAWSLVLPLSTSASSFVTPPRPIRLDPSLPLYDPVALQRLLFSRGSREAGAVSPQETPSSPYDEVSFQLLLQTQRRQQSPSLSFPSLSGSLAFSAPPSSPSLLPRLSFSRRNHRALQGVWGSSRSFCPLDGQHNFAQESDQETLAFLKYRSFFPDASRTCVSSAASRSTCSTCPTGASTPPETPLYASGFDASFAASSPALSISYIHLCLLSPWLLHVHEKSFSSVRRDLLLSSLRSVLSILTHNVLLRGARECDGRPVPGQSNDERECRSERLAGEQQGNAVARRLEVSTPGDTNKMQDDEESEKRKQRIMDAFRRNGNLANEHFLSPDTLGRTWPILRALCGTLEAQMCAAGGSCLADFQPFASLLQAALQ</sequence>
<organism evidence="2 3">
    <name type="scientific">Toxoplasma gondii COUG</name>
    <dbReference type="NCBI Taxonomy" id="1074873"/>
    <lineage>
        <taxon>Eukaryota</taxon>
        <taxon>Sar</taxon>
        <taxon>Alveolata</taxon>
        <taxon>Apicomplexa</taxon>
        <taxon>Conoidasida</taxon>
        <taxon>Coccidia</taxon>
        <taxon>Eucoccidiorida</taxon>
        <taxon>Eimeriorina</taxon>
        <taxon>Sarcocystidae</taxon>
        <taxon>Toxoplasma</taxon>
    </lineage>
</organism>
<feature type="compositionally biased region" description="Basic and acidic residues" evidence="1">
    <location>
        <begin position="92"/>
        <end position="103"/>
    </location>
</feature>
<feature type="compositionally biased region" description="Basic and acidic residues" evidence="1">
    <location>
        <begin position="1199"/>
        <end position="1208"/>
    </location>
</feature>
<comment type="caution">
    <text evidence="2">The sequence shown here is derived from an EMBL/GenBank/DDBJ whole genome shotgun (WGS) entry which is preliminary data.</text>
</comment>
<feature type="region of interest" description="Disordered" evidence="1">
    <location>
        <begin position="209"/>
        <end position="281"/>
    </location>
</feature>
<feature type="compositionally biased region" description="Basic and acidic residues" evidence="1">
    <location>
        <begin position="764"/>
        <end position="780"/>
    </location>
</feature>
<feature type="region of interest" description="Disordered" evidence="1">
    <location>
        <begin position="1723"/>
        <end position="1775"/>
    </location>
</feature>
<feature type="region of interest" description="Disordered" evidence="1">
    <location>
        <begin position="322"/>
        <end position="413"/>
    </location>
</feature>
<feature type="compositionally biased region" description="Basic and acidic residues" evidence="1">
    <location>
        <begin position="1082"/>
        <end position="1091"/>
    </location>
</feature>
<dbReference type="VEuPathDB" id="ToxoDB:TGCOUG_285480"/>
<dbReference type="EMBL" id="AGQR02001999">
    <property type="protein sequence ID" value="PIM00300.1"/>
    <property type="molecule type" value="Genomic_DNA"/>
</dbReference>
<name>A0A2G8XZ67_TOXGO</name>
<evidence type="ECO:0000313" key="3">
    <source>
        <dbReference type="Proteomes" id="UP000236343"/>
    </source>
</evidence>
<protein>
    <submittedName>
        <fullName evidence="2">Uncharacterized protein</fullName>
    </submittedName>
</protein>
<feature type="compositionally biased region" description="Acidic residues" evidence="1">
    <location>
        <begin position="358"/>
        <end position="384"/>
    </location>
</feature>
<feature type="compositionally biased region" description="Basic and acidic residues" evidence="1">
    <location>
        <begin position="262"/>
        <end position="281"/>
    </location>
</feature>
<feature type="region of interest" description="Disordered" evidence="1">
    <location>
        <begin position="929"/>
        <end position="951"/>
    </location>
</feature>
<feature type="compositionally biased region" description="Low complexity" evidence="1">
    <location>
        <begin position="929"/>
        <end position="949"/>
    </location>
</feature>
<feature type="region of interest" description="Disordered" evidence="1">
    <location>
        <begin position="672"/>
        <end position="691"/>
    </location>
</feature>
<evidence type="ECO:0000256" key="1">
    <source>
        <dbReference type="SAM" id="MobiDB-lite"/>
    </source>
</evidence>
<feature type="region of interest" description="Disordered" evidence="1">
    <location>
        <begin position="697"/>
        <end position="795"/>
    </location>
</feature>
<feature type="compositionally biased region" description="Basic and acidic residues" evidence="1">
    <location>
        <begin position="1355"/>
        <end position="1366"/>
    </location>
</feature>
<proteinExistence type="predicted"/>
<feature type="compositionally biased region" description="Basic and acidic residues" evidence="1">
    <location>
        <begin position="235"/>
        <end position="249"/>
    </location>
</feature>
<reference evidence="2 3" key="1">
    <citation type="journal article" date="2016" name="Nat. Commun.">
        <title>Local admixture of amplified and diversified secreted pathogenesis determinants shapes mosaic Toxoplasma gondii genomes.</title>
        <authorList>
            <person name="Lorenzi H."/>
            <person name="Khan A."/>
            <person name="Behnke M.S."/>
            <person name="Namasivayam S."/>
            <person name="Swapna L.S."/>
            <person name="Hadjithomas M."/>
            <person name="Karamycheva S."/>
            <person name="Pinney D."/>
            <person name="Brunk B.P."/>
            <person name="Ajioka J.W."/>
            <person name="Ajzenberg D."/>
            <person name="Boothroyd J.C."/>
            <person name="Boyle J.P."/>
            <person name="Darde M.L."/>
            <person name="Diaz-Miranda M.A."/>
            <person name="Dubey J.P."/>
            <person name="Fritz H.M."/>
            <person name="Gennari S.M."/>
            <person name="Gregory B.D."/>
            <person name="Kim K."/>
            <person name="Saeij J.P."/>
            <person name="Su C."/>
            <person name="White M.W."/>
            <person name="Zhu X.Q."/>
            <person name="Howe D.K."/>
            <person name="Rosenthal B.M."/>
            <person name="Grigg M.E."/>
            <person name="Parkinson J."/>
            <person name="Liu L."/>
            <person name="Kissinger J.C."/>
            <person name="Roos D.S."/>
            <person name="Sibley L.D."/>
        </authorList>
    </citation>
    <scope>NUCLEOTIDE SEQUENCE [LARGE SCALE GENOMIC DNA]</scope>
    <source>
        <strain evidence="2 3">COUG</strain>
    </source>
</reference>
<feature type="region of interest" description="Disordered" evidence="1">
    <location>
        <begin position="92"/>
        <end position="167"/>
    </location>
</feature>
<feature type="compositionally biased region" description="Low complexity" evidence="1">
    <location>
        <begin position="27"/>
        <end position="55"/>
    </location>
</feature>
<dbReference type="Proteomes" id="UP000236343">
    <property type="component" value="Unassembled WGS sequence"/>
</dbReference>
<feature type="compositionally biased region" description="Acidic residues" evidence="1">
    <location>
        <begin position="1"/>
        <end position="15"/>
    </location>
</feature>
<feature type="compositionally biased region" description="Basic and acidic residues" evidence="1">
    <location>
        <begin position="110"/>
        <end position="136"/>
    </location>
</feature>
<evidence type="ECO:0000313" key="2">
    <source>
        <dbReference type="EMBL" id="PIM00300.1"/>
    </source>
</evidence>
<feature type="compositionally biased region" description="Basic and acidic residues" evidence="1">
    <location>
        <begin position="158"/>
        <end position="167"/>
    </location>
</feature>
<feature type="compositionally biased region" description="Basic and acidic residues" evidence="1">
    <location>
        <begin position="1732"/>
        <end position="1743"/>
    </location>
</feature>
<feature type="region of interest" description="Disordered" evidence="1">
    <location>
        <begin position="1"/>
        <end position="71"/>
    </location>
</feature>
<accession>A0A2G8XZ67</accession>
<feature type="region of interest" description="Disordered" evidence="1">
    <location>
        <begin position="1315"/>
        <end position="1366"/>
    </location>
</feature>